<name>A0A838BS05_9HYPH</name>
<evidence type="ECO:0000256" key="4">
    <source>
        <dbReference type="SAM" id="MobiDB-lite"/>
    </source>
</evidence>
<dbReference type="PROSITE" id="PS50893">
    <property type="entry name" value="ABC_TRANSPORTER_2"/>
    <property type="match status" value="1"/>
</dbReference>
<evidence type="ECO:0000259" key="5">
    <source>
        <dbReference type="PROSITE" id="PS50893"/>
    </source>
</evidence>
<dbReference type="InterPro" id="IPR015860">
    <property type="entry name" value="ABC_transpr_TagH-like"/>
</dbReference>
<dbReference type="InterPro" id="IPR050683">
    <property type="entry name" value="Bact_Polysacc_Export_ATP-bd"/>
</dbReference>
<evidence type="ECO:0000256" key="3">
    <source>
        <dbReference type="ARBA" id="ARBA00022840"/>
    </source>
</evidence>
<dbReference type="PROSITE" id="PS00211">
    <property type="entry name" value="ABC_TRANSPORTER_1"/>
    <property type="match status" value="1"/>
</dbReference>
<sequence length="255" mass="27857">MALINLENVTMEFPVQAWKSDRRRSSKEEKPIGGQLSSGQSGHMVVRALDRVSLSLGAGDRLALLGHNGAGKTTLLRVMAKLFIPTHGRVTIQGRVAPLLNLGFGMDMDSTGYDNIFIRGLFLGMSKAELKKKADAISEFSELGEFLDLPMRTYSSGMRARLAFAISTHVETDILLLDEAVATGDARFLRKANEKLESFARESKLLVLASHSNQILRDLCNKAVLLEHGRIKAFGDLEEVIETYSASAGVDPSHG</sequence>
<evidence type="ECO:0000256" key="2">
    <source>
        <dbReference type="ARBA" id="ARBA00022741"/>
    </source>
</evidence>
<evidence type="ECO:0000313" key="7">
    <source>
        <dbReference type="Proteomes" id="UP000572984"/>
    </source>
</evidence>
<dbReference type="SMART" id="SM00382">
    <property type="entry name" value="AAA"/>
    <property type="match status" value="1"/>
</dbReference>
<proteinExistence type="inferred from homology"/>
<dbReference type="CDD" id="cd03220">
    <property type="entry name" value="ABC_KpsT_Wzt"/>
    <property type="match status" value="1"/>
</dbReference>
<dbReference type="PANTHER" id="PTHR46743:SF3">
    <property type="entry name" value="ABC-TYPE POLYSACCHARIDE_POLYOL PHOSPHATE TRANSPORT SYSTEM, ATPASE COMPONENT"/>
    <property type="match status" value="1"/>
</dbReference>
<dbReference type="Pfam" id="PF00005">
    <property type="entry name" value="ABC_tran"/>
    <property type="match status" value="1"/>
</dbReference>
<feature type="region of interest" description="Disordered" evidence="4">
    <location>
        <begin position="19"/>
        <end position="41"/>
    </location>
</feature>
<evidence type="ECO:0000313" key="6">
    <source>
        <dbReference type="EMBL" id="MBA1158191.1"/>
    </source>
</evidence>
<accession>A0A838BS05</accession>
<dbReference type="SUPFAM" id="SSF52540">
    <property type="entry name" value="P-loop containing nucleoside triphosphate hydrolases"/>
    <property type="match status" value="1"/>
</dbReference>
<gene>
    <name evidence="6" type="ORF">H0S73_18955</name>
</gene>
<dbReference type="InterPro" id="IPR003439">
    <property type="entry name" value="ABC_transporter-like_ATP-bd"/>
</dbReference>
<dbReference type="GO" id="GO:0140359">
    <property type="term" value="F:ABC-type transporter activity"/>
    <property type="evidence" value="ECO:0007669"/>
    <property type="project" value="InterPro"/>
</dbReference>
<protein>
    <submittedName>
        <fullName evidence="6">ABC transporter ATP-binding protein</fullName>
    </submittedName>
</protein>
<dbReference type="GO" id="GO:0016020">
    <property type="term" value="C:membrane"/>
    <property type="evidence" value="ECO:0007669"/>
    <property type="project" value="InterPro"/>
</dbReference>
<dbReference type="AlphaFoldDB" id="A0A838BS05"/>
<dbReference type="Proteomes" id="UP000572984">
    <property type="component" value="Unassembled WGS sequence"/>
</dbReference>
<keyword evidence="2" id="KW-0547">Nucleotide-binding</keyword>
<dbReference type="InterPro" id="IPR017871">
    <property type="entry name" value="ABC_transporter-like_CS"/>
</dbReference>
<comment type="similarity">
    <text evidence="1">Belongs to the ABC transporter superfamily.</text>
</comment>
<dbReference type="Gene3D" id="3.40.50.300">
    <property type="entry name" value="P-loop containing nucleotide triphosphate hydrolases"/>
    <property type="match status" value="1"/>
</dbReference>
<dbReference type="GO" id="GO:0016887">
    <property type="term" value="F:ATP hydrolysis activity"/>
    <property type="evidence" value="ECO:0007669"/>
    <property type="project" value="InterPro"/>
</dbReference>
<comment type="caution">
    <text evidence="6">The sequence shown here is derived from an EMBL/GenBank/DDBJ whole genome shotgun (WGS) entry which is preliminary data.</text>
</comment>
<dbReference type="EMBL" id="JACDXJ010000001">
    <property type="protein sequence ID" value="MBA1158191.1"/>
    <property type="molecule type" value="Genomic_DNA"/>
</dbReference>
<dbReference type="InterPro" id="IPR003593">
    <property type="entry name" value="AAA+_ATPase"/>
</dbReference>
<reference evidence="6 7" key="1">
    <citation type="submission" date="2020-07" db="EMBL/GenBank/DDBJ databases">
        <title>Draft genome and description of Microvirga mediterraneensis Marseille-Q2068 sp. nov.</title>
        <authorList>
            <person name="Boxberger M."/>
        </authorList>
    </citation>
    <scope>NUCLEOTIDE SEQUENCE [LARGE SCALE GENOMIC DNA]</scope>
    <source>
        <strain evidence="6 7">Marseille-Q2068</strain>
    </source>
</reference>
<dbReference type="InterPro" id="IPR027417">
    <property type="entry name" value="P-loop_NTPase"/>
</dbReference>
<organism evidence="6 7">
    <name type="scientific">Microvirga mediterraneensis</name>
    <dbReference type="NCBI Taxonomy" id="2754695"/>
    <lineage>
        <taxon>Bacteria</taxon>
        <taxon>Pseudomonadati</taxon>
        <taxon>Pseudomonadota</taxon>
        <taxon>Alphaproteobacteria</taxon>
        <taxon>Hyphomicrobiales</taxon>
        <taxon>Methylobacteriaceae</taxon>
        <taxon>Microvirga</taxon>
    </lineage>
</organism>
<dbReference type="RefSeq" id="WP_181053606.1">
    <property type="nucleotide sequence ID" value="NZ_JACDXJ010000001.1"/>
</dbReference>
<keyword evidence="3 6" id="KW-0067">ATP-binding</keyword>
<dbReference type="PANTHER" id="PTHR46743">
    <property type="entry name" value="TEICHOIC ACIDS EXPORT ATP-BINDING PROTEIN TAGH"/>
    <property type="match status" value="1"/>
</dbReference>
<feature type="domain" description="ABC transporter" evidence="5">
    <location>
        <begin position="4"/>
        <end position="253"/>
    </location>
</feature>
<evidence type="ECO:0000256" key="1">
    <source>
        <dbReference type="ARBA" id="ARBA00005417"/>
    </source>
</evidence>
<dbReference type="GO" id="GO:0005524">
    <property type="term" value="F:ATP binding"/>
    <property type="evidence" value="ECO:0007669"/>
    <property type="project" value="UniProtKB-KW"/>
</dbReference>
<keyword evidence="7" id="KW-1185">Reference proteome</keyword>